<keyword evidence="1" id="KW-1185">Reference proteome</keyword>
<evidence type="ECO:0000313" key="1">
    <source>
        <dbReference type="Proteomes" id="UP000095280"/>
    </source>
</evidence>
<dbReference type="Proteomes" id="UP000095280">
    <property type="component" value="Unplaced"/>
</dbReference>
<sequence>CPALYSRGQAEVSWVEARQKDARNPRQWSGGRPCSQCCSQLFGKARPPDREPDLHAVRGFTSQLPERLPSSFEHFSDTGRVKARVAYCLCGALIWRIPGELRDTARERRILVLRSRAT</sequence>
<protein>
    <submittedName>
        <fullName evidence="2">Integron gene cassette protein</fullName>
    </submittedName>
</protein>
<proteinExistence type="predicted"/>
<dbReference type="AlphaFoldDB" id="A0A1I8FHA6"/>
<dbReference type="WBParaSite" id="maker-unitig_34789-snap-gene-0.2-mRNA-1">
    <property type="protein sequence ID" value="maker-unitig_34789-snap-gene-0.2-mRNA-1"/>
    <property type="gene ID" value="maker-unitig_34789-snap-gene-0.2"/>
</dbReference>
<organism evidence="1 2">
    <name type="scientific">Macrostomum lignano</name>
    <dbReference type="NCBI Taxonomy" id="282301"/>
    <lineage>
        <taxon>Eukaryota</taxon>
        <taxon>Metazoa</taxon>
        <taxon>Spiralia</taxon>
        <taxon>Lophotrochozoa</taxon>
        <taxon>Platyhelminthes</taxon>
        <taxon>Rhabditophora</taxon>
        <taxon>Macrostomorpha</taxon>
        <taxon>Macrostomida</taxon>
        <taxon>Macrostomidae</taxon>
        <taxon>Macrostomum</taxon>
    </lineage>
</organism>
<reference evidence="2" key="1">
    <citation type="submission" date="2016-11" db="UniProtKB">
        <authorList>
            <consortium name="WormBaseParasite"/>
        </authorList>
    </citation>
    <scope>IDENTIFICATION</scope>
</reference>
<name>A0A1I8FHA6_9PLAT</name>
<accession>A0A1I8FHA6</accession>
<evidence type="ECO:0000313" key="2">
    <source>
        <dbReference type="WBParaSite" id="maker-unitig_34789-snap-gene-0.2-mRNA-1"/>
    </source>
</evidence>